<evidence type="ECO:0000313" key="3">
    <source>
        <dbReference type="Proteomes" id="UP001143747"/>
    </source>
</evidence>
<organism evidence="2 3">
    <name type="scientific">Methanogenium marinum</name>
    <dbReference type="NCBI Taxonomy" id="348610"/>
    <lineage>
        <taxon>Archaea</taxon>
        <taxon>Methanobacteriati</taxon>
        <taxon>Methanobacteriota</taxon>
        <taxon>Stenosarchaea group</taxon>
        <taxon>Methanomicrobia</taxon>
        <taxon>Methanomicrobiales</taxon>
        <taxon>Methanomicrobiaceae</taxon>
        <taxon>Methanogenium</taxon>
    </lineage>
</organism>
<dbReference type="GO" id="GO:0003700">
    <property type="term" value="F:DNA-binding transcription factor activity"/>
    <property type="evidence" value="ECO:0007669"/>
    <property type="project" value="InterPro"/>
</dbReference>
<dbReference type="RefSeq" id="WP_274924518.1">
    <property type="nucleotide sequence ID" value="NZ_JAKELO010000002.1"/>
</dbReference>
<proteinExistence type="predicted"/>
<dbReference type="InterPro" id="IPR011991">
    <property type="entry name" value="ArsR-like_HTH"/>
</dbReference>
<dbReference type="InterPro" id="IPR001845">
    <property type="entry name" value="HTH_ArsR_DNA-bd_dom"/>
</dbReference>
<dbReference type="SUPFAM" id="SSF49879">
    <property type="entry name" value="SMAD/FHA domain"/>
    <property type="match status" value="1"/>
</dbReference>
<feature type="domain" description="FHA" evidence="1">
    <location>
        <begin position="166"/>
        <end position="246"/>
    </location>
</feature>
<dbReference type="Proteomes" id="UP001143747">
    <property type="component" value="Unassembled WGS sequence"/>
</dbReference>
<dbReference type="InterPro" id="IPR036388">
    <property type="entry name" value="WH-like_DNA-bd_sf"/>
</dbReference>
<dbReference type="Gene3D" id="2.60.200.20">
    <property type="match status" value="1"/>
</dbReference>
<gene>
    <name evidence="2" type="ORF">L0665_04530</name>
</gene>
<dbReference type="InterPro" id="IPR000253">
    <property type="entry name" value="FHA_dom"/>
</dbReference>
<dbReference type="InterPro" id="IPR036390">
    <property type="entry name" value="WH_DNA-bd_sf"/>
</dbReference>
<protein>
    <submittedName>
        <fullName evidence="2">FHA domain-containing protein</fullName>
    </submittedName>
</protein>
<sequence length="283" mass="31061">MQDNDLMNETVVAANDPECYDDLSLYLNALSNPTRLRIVKVLEAGPMDLREISGHIGTSYENTKKHMVKLLNTGVVKKEAGIGRCTSKGALPVWKYSLVSGGIEMVIRNLGIFSNIDVRIAGGAFAKKAEETRRMVAIEYAGDAPVLVMPEETEVVVVFPLTDGEIHMGRADASDIPVRETDGPDFPATYIPATPARPDAKIVLSRRYDAVTRVSKPHGIIRKSDSGWMYEDCRSTSGSYINDVQVIPGAPHPLKDGDVLELARGMKGARFRFILGDTQELER</sequence>
<evidence type="ECO:0000313" key="2">
    <source>
        <dbReference type="EMBL" id="MDE4907874.1"/>
    </source>
</evidence>
<reference evidence="2" key="1">
    <citation type="submission" date="2022-01" db="EMBL/GenBank/DDBJ databases">
        <title>Draft genome of Methanogenium marinum DSM 15558.</title>
        <authorList>
            <person name="Chen S.-C."/>
            <person name="You Y.-T."/>
        </authorList>
    </citation>
    <scope>NUCLEOTIDE SEQUENCE</scope>
    <source>
        <strain evidence="2">DSM 15558</strain>
    </source>
</reference>
<accession>A0A9Q4KSP3</accession>
<dbReference type="AlphaFoldDB" id="A0A9Q4KSP3"/>
<comment type="caution">
    <text evidence="2">The sequence shown here is derived from an EMBL/GenBank/DDBJ whole genome shotgun (WGS) entry which is preliminary data.</text>
</comment>
<dbReference type="PROSITE" id="PS50006">
    <property type="entry name" value="FHA_DOMAIN"/>
    <property type="match status" value="1"/>
</dbReference>
<dbReference type="Pfam" id="PF01022">
    <property type="entry name" value="HTH_5"/>
    <property type="match status" value="1"/>
</dbReference>
<dbReference type="InterPro" id="IPR008984">
    <property type="entry name" value="SMAD_FHA_dom_sf"/>
</dbReference>
<dbReference type="SUPFAM" id="SSF46785">
    <property type="entry name" value="Winged helix' DNA-binding domain"/>
    <property type="match status" value="1"/>
</dbReference>
<evidence type="ECO:0000259" key="1">
    <source>
        <dbReference type="PROSITE" id="PS50006"/>
    </source>
</evidence>
<dbReference type="Pfam" id="PF00498">
    <property type="entry name" value="FHA"/>
    <property type="match status" value="1"/>
</dbReference>
<name>A0A9Q4KSP3_9EURY</name>
<dbReference type="CDD" id="cd00060">
    <property type="entry name" value="FHA"/>
    <property type="match status" value="1"/>
</dbReference>
<dbReference type="Gene3D" id="1.10.10.10">
    <property type="entry name" value="Winged helix-like DNA-binding domain superfamily/Winged helix DNA-binding domain"/>
    <property type="match status" value="1"/>
</dbReference>
<dbReference type="CDD" id="cd00090">
    <property type="entry name" value="HTH_ARSR"/>
    <property type="match status" value="1"/>
</dbReference>
<keyword evidence="3" id="KW-1185">Reference proteome</keyword>
<dbReference type="EMBL" id="JAKELO010000002">
    <property type="protein sequence ID" value="MDE4907874.1"/>
    <property type="molecule type" value="Genomic_DNA"/>
</dbReference>